<accession>A0A1I2HRC3</accession>
<keyword evidence="8" id="KW-1185">Reference proteome</keyword>
<evidence type="ECO:0000256" key="1">
    <source>
        <dbReference type="ARBA" id="ARBA00022517"/>
    </source>
</evidence>
<dbReference type="GO" id="GO:0008234">
    <property type="term" value="F:cysteine-type peptidase activity"/>
    <property type="evidence" value="ECO:0007669"/>
    <property type="project" value="UniProtKB-KW"/>
</dbReference>
<organism evidence="7 8">
    <name type="scientific">Paenibacillus algorifonticola</name>
    <dbReference type="NCBI Taxonomy" id="684063"/>
    <lineage>
        <taxon>Bacteria</taxon>
        <taxon>Bacillati</taxon>
        <taxon>Bacillota</taxon>
        <taxon>Bacilli</taxon>
        <taxon>Bacillales</taxon>
        <taxon>Paenibacillaceae</taxon>
        <taxon>Paenibacillus</taxon>
    </lineage>
</organism>
<dbReference type="GO" id="GO:0042254">
    <property type="term" value="P:ribosome biogenesis"/>
    <property type="evidence" value="ECO:0007669"/>
    <property type="project" value="UniProtKB-KW"/>
</dbReference>
<dbReference type="Proteomes" id="UP000183410">
    <property type="component" value="Unassembled WGS sequence"/>
</dbReference>
<reference evidence="8" key="1">
    <citation type="submission" date="2016-10" db="EMBL/GenBank/DDBJ databases">
        <authorList>
            <person name="Varghese N."/>
            <person name="Submissions S."/>
        </authorList>
    </citation>
    <scope>NUCLEOTIDE SEQUENCE [LARGE SCALE GENOMIC DNA]</scope>
    <source>
        <strain evidence="8">CGMCC 1.10223</strain>
    </source>
</reference>
<dbReference type="InterPro" id="IPR007422">
    <property type="entry name" value="Peptidase_Prp"/>
</dbReference>
<dbReference type="InterPro" id="IPR036764">
    <property type="entry name" value="Peptidase_Prp_sf"/>
</dbReference>
<dbReference type="PANTHER" id="PTHR39178">
    <property type="entry name" value="HYPOTHETICAL RIBOSOME-ASSOCIATED PROTEIN"/>
    <property type="match status" value="1"/>
</dbReference>
<comment type="similarity">
    <text evidence="5">Belongs to the Prp family.</text>
</comment>
<dbReference type="SUPFAM" id="SSF118010">
    <property type="entry name" value="TM1457-like"/>
    <property type="match status" value="1"/>
</dbReference>
<evidence type="ECO:0000256" key="4">
    <source>
        <dbReference type="ARBA" id="ARBA00022807"/>
    </source>
</evidence>
<dbReference type="EMBL" id="FONN01000025">
    <property type="protein sequence ID" value="SFF31870.1"/>
    <property type="molecule type" value="Genomic_DNA"/>
</dbReference>
<keyword evidence="2" id="KW-0645">Protease</keyword>
<gene>
    <name evidence="7" type="ORF">SAMN04487969_12557</name>
</gene>
<dbReference type="CDD" id="cd16332">
    <property type="entry name" value="Prp-like"/>
    <property type="match status" value="1"/>
</dbReference>
<dbReference type="Pfam" id="PF04327">
    <property type="entry name" value="Peptidase_Prp"/>
    <property type="match status" value="1"/>
</dbReference>
<evidence type="ECO:0000256" key="6">
    <source>
        <dbReference type="ARBA" id="ARBA00044538"/>
    </source>
</evidence>
<evidence type="ECO:0000313" key="7">
    <source>
        <dbReference type="EMBL" id="SFF31870.1"/>
    </source>
</evidence>
<sequence>MEQDDINIRMDRQRDILAEEHRDPFVITFFTFANEDIYGFVAKGSTGFSKYGLDIIAAAVSTLTINAVNSINQFTDDSPEVDMGRNYMKCIIHEKVSRDSQILLRSLRLGMEDIQRSYGEQYLIIEEIRMEKS</sequence>
<evidence type="ECO:0000256" key="5">
    <source>
        <dbReference type="ARBA" id="ARBA00044503"/>
    </source>
</evidence>
<dbReference type="RefSeq" id="WP_052737260.1">
    <property type="nucleotide sequence ID" value="NZ_FONN01000025.1"/>
</dbReference>
<dbReference type="GO" id="GO:0006508">
    <property type="term" value="P:proteolysis"/>
    <property type="evidence" value="ECO:0007669"/>
    <property type="project" value="UniProtKB-KW"/>
</dbReference>
<evidence type="ECO:0000256" key="3">
    <source>
        <dbReference type="ARBA" id="ARBA00022801"/>
    </source>
</evidence>
<keyword evidence="3" id="KW-0378">Hydrolase</keyword>
<protein>
    <recommendedName>
        <fullName evidence="6">Ribosomal processing cysteine protease Prp</fullName>
    </recommendedName>
</protein>
<dbReference type="AlphaFoldDB" id="A0A1I2HRC3"/>
<evidence type="ECO:0000313" key="8">
    <source>
        <dbReference type="Proteomes" id="UP000183410"/>
    </source>
</evidence>
<proteinExistence type="inferred from homology"/>
<dbReference type="PANTHER" id="PTHR39178:SF1">
    <property type="entry name" value="RIBOSOMAL-PROCESSING CYSTEINE PROTEASE PRP"/>
    <property type="match status" value="1"/>
</dbReference>
<dbReference type="Gene3D" id="3.30.70.1490">
    <property type="entry name" value="Cysteine protease Prp"/>
    <property type="match status" value="1"/>
</dbReference>
<name>A0A1I2HRC3_9BACL</name>
<keyword evidence="1" id="KW-0690">Ribosome biogenesis</keyword>
<keyword evidence="4" id="KW-0788">Thiol protease</keyword>
<evidence type="ECO:0000256" key="2">
    <source>
        <dbReference type="ARBA" id="ARBA00022670"/>
    </source>
</evidence>